<organism evidence="11 12">
    <name type="scientific">Aeromicrobium terrae</name>
    <dbReference type="NCBI Taxonomy" id="2498846"/>
    <lineage>
        <taxon>Bacteria</taxon>
        <taxon>Bacillati</taxon>
        <taxon>Actinomycetota</taxon>
        <taxon>Actinomycetes</taxon>
        <taxon>Propionibacteriales</taxon>
        <taxon>Nocardioidaceae</taxon>
        <taxon>Aeromicrobium</taxon>
    </lineage>
</organism>
<evidence type="ECO:0000256" key="8">
    <source>
        <dbReference type="ARBA" id="ARBA00023136"/>
    </source>
</evidence>
<feature type="region of interest" description="Disordered" evidence="10">
    <location>
        <begin position="39"/>
        <end position="63"/>
    </location>
</feature>
<proteinExistence type="inferred from homology"/>
<keyword evidence="6 9" id="KW-1133">Transmembrane helix</keyword>
<keyword evidence="4 9" id="KW-0812">Transmembrane</keyword>
<keyword evidence="5 9" id="KW-0653">Protein transport</keyword>
<sequence length="63" mass="6806">MAGLGTTELLIVLGIVVLIFGGRKLPEFGRALRQFKDEVTKGDDEDKPAHLEAGEADKKPEQG</sequence>
<dbReference type="GO" id="GO:0033281">
    <property type="term" value="C:TAT protein transport complex"/>
    <property type="evidence" value="ECO:0007669"/>
    <property type="project" value="UniProtKB-UniRule"/>
</dbReference>
<evidence type="ECO:0000256" key="9">
    <source>
        <dbReference type="HAMAP-Rule" id="MF_00236"/>
    </source>
</evidence>
<accession>A0A5C8NRM0</accession>
<evidence type="ECO:0000313" key="12">
    <source>
        <dbReference type="Proteomes" id="UP000321571"/>
    </source>
</evidence>
<evidence type="ECO:0000313" key="11">
    <source>
        <dbReference type="EMBL" id="TXL63093.1"/>
    </source>
</evidence>
<dbReference type="AlphaFoldDB" id="A0A5C8NRM0"/>
<dbReference type="InterPro" id="IPR006312">
    <property type="entry name" value="TatA/E"/>
</dbReference>
<dbReference type="InterPro" id="IPR003369">
    <property type="entry name" value="TatA/B/E"/>
</dbReference>
<dbReference type="HAMAP" id="MF_00236">
    <property type="entry name" value="TatA_E"/>
    <property type="match status" value="1"/>
</dbReference>
<feature type="transmembrane region" description="Helical" evidence="9">
    <location>
        <begin position="6"/>
        <end position="26"/>
    </location>
</feature>
<keyword evidence="12" id="KW-1185">Reference proteome</keyword>
<dbReference type="PANTHER" id="PTHR42982:SF1">
    <property type="entry name" value="SEC-INDEPENDENT PROTEIN TRANSLOCASE PROTEIN TATA"/>
    <property type="match status" value="1"/>
</dbReference>
<comment type="subcellular location">
    <subcellularLocation>
        <location evidence="1 9">Cell membrane</location>
        <topology evidence="1 9">Single-pass membrane protein</topology>
    </subcellularLocation>
</comment>
<dbReference type="RefSeq" id="WP_147683388.1">
    <property type="nucleotide sequence ID" value="NZ_VDUX01000001.1"/>
</dbReference>
<keyword evidence="3 9" id="KW-1003">Cell membrane</keyword>
<evidence type="ECO:0000256" key="3">
    <source>
        <dbReference type="ARBA" id="ARBA00022475"/>
    </source>
</evidence>
<comment type="caution">
    <text evidence="11">The sequence shown here is derived from an EMBL/GenBank/DDBJ whole genome shotgun (WGS) entry which is preliminary data.</text>
</comment>
<dbReference type="PANTHER" id="PTHR42982">
    <property type="entry name" value="SEC-INDEPENDENT PROTEIN TRANSLOCASE PROTEIN TATA"/>
    <property type="match status" value="1"/>
</dbReference>
<evidence type="ECO:0000256" key="2">
    <source>
        <dbReference type="ARBA" id="ARBA00022448"/>
    </source>
</evidence>
<comment type="similarity">
    <text evidence="9">Belongs to the TatA/E family.</text>
</comment>
<dbReference type="Proteomes" id="UP000321571">
    <property type="component" value="Unassembled WGS sequence"/>
</dbReference>
<keyword evidence="2 9" id="KW-0813">Transport</keyword>
<reference evidence="11 12" key="1">
    <citation type="submission" date="2019-06" db="EMBL/GenBank/DDBJ databases">
        <title>Aeromicrobium sp. nov., isolated from a maize field.</title>
        <authorList>
            <person name="Lin S.-Y."/>
            <person name="Tsai C.-F."/>
            <person name="Young C.-C."/>
        </authorList>
    </citation>
    <scope>NUCLEOTIDE SEQUENCE [LARGE SCALE GENOMIC DNA]</scope>
    <source>
        <strain evidence="11 12">CC-CFT486</strain>
    </source>
</reference>
<dbReference type="GO" id="GO:0043953">
    <property type="term" value="P:protein transport by the Tat complex"/>
    <property type="evidence" value="ECO:0007669"/>
    <property type="project" value="UniProtKB-UniRule"/>
</dbReference>
<dbReference type="Pfam" id="PF02416">
    <property type="entry name" value="TatA_B_E"/>
    <property type="match status" value="1"/>
</dbReference>
<evidence type="ECO:0000256" key="7">
    <source>
        <dbReference type="ARBA" id="ARBA00023010"/>
    </source>
</evidence>
<evidence type="ECO:0000256" key="6">
    <source>
        <dbReference type="ARBA" id="ARBA00022989"/>
    </source>
</evidence>
<evidence type="ECO:0000256" key="4">
    <source>
        <dbReference type="ARBA" id="ARBA00022692"/>
    </source>
</evidence>
<keyword evidence="8 9" id="KW-0472">Membrane</keyword>
<name>A0A5C8NRM0_9ACTN</name>
<gene>
    <name evidence="9" type="primary">tatA</name>
    <name evidence="11" type="ORF">FHP06_02365</name>
</gene>
<comment type="function">
    <text evidence="9">Part of the twin-arginine translocation (Tat) system that transports large folded proteins containing a characteristic twin-arginine motif in their signal peptide across membranes. TatA could form the protein-conducting channel of the Tat system.</text>
</comment>
<comment type="subunit">
    <text evidence="9">The Tat system comprises two distinct complexes: a TatABC complex, containing multiple copies of TatA, TatB and TatC subunits, and a separate TatA complex, containing only TatA subunits. Substrates initially bind to the TatABC complex, which probably triggers association of the separate TatA complex to form the active translocon.</text>
</comment>
<keyword evidence="7 9" id="KW-0811">Translocation</keyword>
<evidence type="ECO:0000256" key="10">
    <source>
        <dbReference type="SAM" id="MobiDB-lite"/>
    </source>
</evidence>
<evidence type="ECO:0000256" key="1">
    <source>
        <dbReference type="ARBA" id="ARBA00004162"/>
    </source>
</evidence>
<dbReference type="EMBL" id="VDUX01000001">
    <property type="protein sequence ID" value="TXL63093.1"/>
    <property type="molecule type" value="Genomic_DNA"/>
</dbReference>
<dbReference type="Gene3D" id="1.20.5.3310">
    <property type="match status" value="1"/>
</dbReference>
<evidence type="ECO:0000256" key="5">
    <source>
        <dbReference type="ARBA" id="ARBA00022927"/>
    </source>
</evidence>
<protein>
    <recommendedName>
        <fullName evidence="9">Sec-independent protein translocase protein TatA</fullName>
    </recommendedName>
</protein>
<dbReference type="GO" id="GO:0008320">
    <property type="term" value="F:protein transmembrane transporter activity"/>
    <property type="evidence" value="ECO:0007669"/>
    <property type="project" value="UniProtKB-UniRule"/>
</dbReference>